<dbReference type="AlphaFoldDB" id="A0A5N5P312"/>
<comment type="caution">
    <text evidence="6">The sequence shown here is derived from an EMBL/GenBank/DDBJ whole genome shotgun (WGS) entry which is preliminary data.</text>
</comment>
<evidence type="ECO:0000313" key="6">
    <source>
        <dbReference type="EMBL" id="KAB5573839.1"/>
    </source>
</evidence>
<keyword evidence="7" id="KW-1185">Reference proteome</keyword>
<dbReference type="GO" id="GO:0060320">
    <property type="term" value="P:rejection of self pollen"/>
    <property type="evidence" value="ECO:0007669"/>
    <property type="project" value="UniProtKB-KW"/>
</dbReference>
<dbReference type="Proteomes" id="UP000326939">
    <property type="component" value="Chromosome 1"/>
</dbReference>
<dbReference type="EMBL" id="VDCV01000001">
    <property type="protein sequence ID" value="KAB5573839.1"/>
    <property type="molecule type" value="Genomic_DNA"/>
</dbReference>
<name>A0A5N5P312_9ROSI</name>
<dbReference type="GO" id="GO:0005576">
    <property type="term" value="C:extracellular region"/>
    <property type="evidence" value="ECO:0007669"/>
    <property type="project" value="UniProtKB-SubCell"/>
</dbReference>
<dbReference type="InterPro" id="IPR010264">
    <property type="entry name" value="Self-incomp_S1"/>
</dbReference>
<evidence type="ECO:0000256" key="5">
    <source>
        <dbReference type="ARBA" id="ARBA00022729"/>
    </source>
</evidence>
<keyword evidence="4" id="KW-0964">Secreted</keyword>
<keyword evidence="3" id="KW-0713">Self-incompatibility</keyword>
<evidence type="ECO:0000256" key="3">
    <source>
        <dbReference type="ARBA" id="ARBA00022471"/>
    </source>
</evidence>
<comment type="similarity">
    <text evidence="2">Belongs to the plant self-incompatibility (S1) protein family.</text>
</comment>
<keyword evidence="5" id="KW-0732">Signal</keyword>
<protein>
    <recommendedName>
        <fullName evidence="8">S-protein homolog</fullName>
    </recommendedName>
</protein>
<proteinExistence type="inferred from homology"/>
<sequence>MAATYRCNIADCAIFIIFLASFLAPSSSLSIPLVDKLFQKITVNISNDADHDIQFMCGDGVHDKKLHTMKPGGYMSFRFHDIMFPLKWCYVYLGESKHGVFWAYAVKLRCIECMWSLRNDGIFLLGSDGEEPKSHELFLKGDYFYSTRKSWKRDGNFVVREGRVVGGMEDGIVVEVVVFGVESVESWSGIGIEAPESNTHSSSWLGRKVVLPAKLVVPTKLVVEA</sequence>
<evidence type="ECO:0008006" key="8">
    <source>
        <dbReference type="Google" id="ProtNLM"/>
    </source>
</evidence>
<comment type="subcellular location">
    <subcellularLocation>
        <location evidence="1">Secreted</location>
    </subcellularLocation>
</comment>
<evidence type="ECO:0000313" key="7">
    <source>
        <dbReference type="Proteomes" id="UP000326939"/>
    </source>
</evidence>
<evidence type="ECO:0000256" key="1">
    <source>
        <dbReference type="ARBA" id="ARBA00004613"/>
    </source>
</evidence>
<accession>A0A5N5P312</accession>
<evidence type="ECO:0000256" key="2">
    <source>
        <dbReference type="ARBA" id="ARBA00005581"/>
    </source>
</evidence>
<dbReference type="Pfam" id="PF05938">
    <property type="entry name" value="Self-incomp_S1"/>
    <property type="match status" value="1"/>
</dbReference>
<gene>
    <name evidence="6" type="ORF">DKX38_001033</name>
</gene>
<evidence type="ECO:0000256" key="4">
    <source>
        <dbReference type="ARBA" id="ARBA00022525"/>
    </source>
</evidence>
<reference evidence="7" key="1">
    <citation type="journal article" date="2019" name="Gigascience">
        <title>De novo genome assembly of the endangered Acer yangbiense, a plant species with extremely small populations endemic to Yunnan Province, China.</title>
        <authorList>
            <person name="Yang J."/>
            <person name="Wariss H.M."/>
            <person name="Tao L."/>
            <person name="Zhang R."/>
            <person name="Yun Q."/>
            <person name="Hollingsworth P."/>
            <person name="Dao Z."/>
            <person name="Luo G."/>
            <person name="Guo H."/>
            <person name="Ma Y."/>
            <person name="Sun W."/>
        </authorList>
    </citation>
    <scope>NUCLEOTIDE SEQUENCE [LARGE SCALE GENOMIC DNA]</scope>
    <source>
        <strain evidence="7">cv. br00</strain>
    </source>
</reference>
<organism evidence="6 7">
    <name type="scientific">Salix brachista</name>
    <dbReference type="NCBI Taxonomy" id="2182728"/>
    <lineage>
        <taxon>Eukaryota</taxon>
        <taxon>Viridiplantae</taxon>
        <taxon>Streptophyta</taxon>
        <taxon>Embryophyta</taxon>
        <taxon>Tracheophyta</taxon>
        <taxon>Spermatophyta</taxon>
        <taxon>Magnoliopsida</taxon>
        <taxon>eudicotyledons</taxon>
        <taxon>Gunneridae</taxon>
        <taxon>Pentapetalae</taxon>
        <taxon>rosids</taxon>
        <taxon>fabids</taxon>
        <taxon>Malpighiales</taxon>
        <taxon>Salicaceae</taxon>
        <taxon>Saliceae</taxon>
        <taxon>Salix</taxon>
    </lineage>
</organism>